<dbReference type="EMBL" id="LR797068">
    <property type="protein sequence ID" value="CAB4184757.1"/>
    <property type="molecule type" value="Genomic_DNA"/>
</dbReference>
<organism evidence="6">
    <name type="scientific">uncultured Caudovirales phage</name>
    <dbReference type="NCBI Taxonomy" id="2100421"/>
    <lineage>
        <taxon>Viruses</taxon>
        <taxon>Duplodnaviria</taxon>
        <taxon>Heunggongvirae</taxon>
        <taxon>Uroviricota</taxon>
        <taxon>Caudoviricetes</taxon>
        <taxon>Peduoviridae</taxon>
        <taxon>Maltschvirus</taxon>
        <taxon>Maltschvirus maltsch</taxon>
    </lineage>
</organism>
<evidence type="ECO:0000256" key="2">
    <source>
        <dbReference type="SAM" id="MobiDB-lite"/>
    </source>
</evidence>
<feature type="coiled-coil region" evidence="1">
    <location>
        <begin position="186"/>
        <end position="213"/>
    </location>
</feature>
<evidence type="ECO:0000313" key="7">
    <source>
        <dbReference type="EMBL" id="CAB5238378.1"/>
    </source>
</evidence>
<proteinExistence type="predicted"/>
<sequence>MADIVPSLFGMTPESYQQAQQERADAQALQFARLSPYEKASYGISRGAYNLAGAIGGALGGQDPELQRITLRQQIAGQINLNDPASIERGIAALSQGGDPQGAMMLQAEYRKIQESGALIGQRRAAETASLAKASKIDLGVAQETKLRDELAKLPPGSDEAAIRAVLVKYGDPDKVLAALTGAATRADERELKERLAKEASEAKIQAAQVAAEAKIEAARLAGATAKEIAQLKIDSARELKQLAVLLKGPAKLAPALQKEEDKELELVDSLDARSKALKPAIDALTPDPVTKKSFIELGPINNMRYLAQNAAGNSTPESQAYAQLQRSVQEATNLKTDAAKGVQTDKDVLRFANELIAAFGKNDTKTTLDALTNFVKSTDTARVNAQKRIDSRRKSQGVEAYYGSSQNPIKLD</sequence>
<evidence type="ECO:0000313" key="5">
    <source>
        <dbReference type="EMBL" id="CAB4184757.1"/>
    </source>
</evidence>
<dbReference type="EMBL" id="LR796900">
    <property type="protein sequence ID" value="CAB4173391.1"/>
    <property type="molecule type" value="Genomic_DNA"/>
</dbReference>
<name>A0A6J5S5Q7_9CAUD</name>
<feature type="region of interest" description="Disordered" evidence="2">
    <location>
        <begin position="383"/>
        <end position="413"/>
    </location>
</feature>
<keyword evidence="1" id="KW-0175">Coiled coil</keyword>
<feature type="compositionally biased region" description="Polar residues" evidence="2">
    <location>
        <begin position="404"/>
        <end position="413"/>
    </location>
</feature>
<evidence type="ECO:0000313" key="3">
    <source>
        <dbReference type="EMBL" id="CAB4153493.1"/>
    </source>
</evidence>
<dbReference type="EMBL" id="LR798459">
    <property type="protein sequence ID" value="CAB5238378.1"/>
    <property type="molecule type" value="Genomic_DNA"/>
</dbReference>
<evidence type="ECO:0000313" key="4">
    <source>
        <dbReference type="EMBL" id="CAB4173391.1"/>
    </source>
</evidence>
<evidence type="ECO:0000256" key="1">
    <source>
        <dbReference type="SAM" id="Coils"/>
    </source>
</evidence>
<reference evidence="6" key="1">
    <citation type="submission" date="2020-05" db="EMBL/GenBank/DDBJ databases">
        <authorList>
            <person name="Chiriac C."/>
            <person name="Salcher M."/>
            <person name="Ghai R."/>
            <person name="Kavagutti S V."/>
        </authorList>
    </citation>
    <scope>NUCLEOTIDE SEQUENCE</scope>
</reference>
<evidence type="ECO:0000313" key="6">
    <source>
        <dbReference type="EMBL" id="CAB4203840.1"/>
    </source>
</evidence>
<protein>
    <submittedName>
        <fullName evidence="6">Uncharacterized protein</fullName>
    </submittedName>
</protein>
<dbReference type="EMBL" id="LR797336">
    <property type="protein sequence ID" value="CAB4203840.1"/>
    <property type="molecule type" value="Genomic_DNA"/>
</dbReference>
<accession>A0A6J5S5Q7</accession>
<dbReference type="EMBL" id="LR796605">
    <property type="protein sequence ID" value="CAB4153493.1"/>
    <property type="molecule type" value="Genomic_DNA"/>
</dbReference>
<gene>
    <name evidence="5" type="ORF">UFOVP1115_34</name>
    <name evidence="6" type="ORF">UFOVP1390_8</name>
    <name evidence="7" type="ORF">UFOVP1567_33</name>
    <name evidence="3" type="ORF">UFOVP626_2</name>
    <name evidence="4" type="ORF">UFOVP951_57</name>
</gene>